<dbReference type="EMBL" id="JARBHB010000014">
    <property type="protein sequence ID" value="KAJ8869347.1"/>
    <property type="molecule type" value="Genomic_DNA"/>
</dbReference>
<dbReference type="PANTHER" id="PTHR16294">
    <property type="entry name" value="DYSTROBREVIN BINDING PROTEIN 1 DYSBINDIN"/>
    <property type="match status" value="1"/>
</dbReference>
<gene>
    <name evidence="3" type="ORF">PR048_030922</name>
</gene>
<accession>A0ABQ9GA93</accession>
<reference evidence="3 4" key="1">
    <citation type="submission" date="2023-02" db="EMBL/GenBank/DDBJ databases">
        <title>LHISI_Scaffold_Assembly.</title>
        <authorList>
            <person name="Stuart O.P."/>
            <person name="Cleave R."/>
            <person name="Magrath M.J.L."/>
            <person name="Mikheyev A.S."/>
        </authorList>
    </citation>
    <scope>NUCLEOTIDE SEQUENCE [LARGE SCALE GENOMIC DNA]</scope>
    <source>
        <strain evidence="3">Daus_M_001</strain>
        <tissue evidence="3">Leg muscle</tissue>
    </source>
</reference>
<dbReference type="Proteomes" id="UP001159363">
    <property type="component" value="Chromosome 13"/>
</dbReference>
<proteinExistence type="inferred from homology"/>
<evidence type="ECO:0000313" key="4">
    <source>
        <dbReference type="Proteomes" id="UP001159363"/>
    </source>
</evidence>
<evidence type="ECO:0000313" key="3">
    <source>
        <dbReference type="EMBL" id="KAJ8869347.1"/>
    </source>
</evidence>
<comment type="similarity">
    <text evidence="1">Belongs to the dysbindin family.</text>
</comment>
<organism evidence="3 4">
    <name type="scientific">Dryococelus australis</name>
    <dbReference type="NCBI Taxonomy" id="614101"/>
    <lineage>
        <taxon>Eukaryota</taxon>
        <taxon>Metazoa</taxon>
        <taxon>Ecdysozoa</taxon>
        <taxon>Arthropoda</taxon>
        <taxon>Hexapoda</taxon>
        <taxon>Insecta</taxon>
        <taxon>Pterygota</taxon>
        <taxon>Neoptera</taxon>
        <taxon>Polyneoptera</taxon>
        <taxon>Phasmatodea</taxon>
        <taxon>Verophasmatodea</taxon>
        <taxon>Anareolatae</taxon>
        <taxon>Phasmatidae</taxon>
        <taxon>Eurycanthinae</taxon>
        <taxon>Dryococelus</taxon>
    </lineage>
</organism>
<dbReference type="InterPro" id="IPR007531">
    <property type="entry name" value="Dysbindin"/>
</dbReference>
<evidence type="ECO:0000256" key="1">
    <source>
        <dbReference type="ARBA" id="ARBA00008686"/>
    </source>
</evidence>
<sequence>MQGDMYRYSEGLGNHGCNWYHYYIPGVMSRLAQRALSRDHVITNSVGRCGACASRGRRLEGMGWLLSFRGLSVKEQQDRVLADDPSVNYNAGAELLHSYQTEWSQLHRQAEENARDAQVRVCALHLFITKCLSNFAPSSSTIIYMDKSYCHWCKETRAYSVRRWHIKSDYSLGLTTRPLHAASSKTFLEDATLKLPAATLKTLSLLADINQRHLKTSPGLPPELVIDCRKGTPGVRMETLTVEDIYSKRQTEILPTGRSLTAPKALVNLNPLRDKTKPCTQFDSQLTKAGGELTVLRPDWPLEGYSPRVQLSLSCPSLKRLDVGNGGLDLPESTTSIITAEVQPFSSPCPASSYVQTHMLNKYGNWKDCSCLRPASENPPPSLAARDYALHPAPCPLPVLLSCMADTPACQDDLTAQTNEPDGSSSCCWPEHSRQFWYPLISADCLYKACNLWLVWPRTYIEGSQGPGKCGIPVQDEQIAYYSGAPCAVDGGCTDWRAAPELGEAVEGCWQHELVPRGRTTDTQQRPVAHGTVSLPLFSNITIGTLQELCEDVESALINLEDVIETQELQEKQLEHRFPICTLQGIIHRGLIGCRAGMKLVMDCSRCVRGTTLVGIAVLDGAKSAVTPADLLFTRATQTGVGFTKRGELSLCGQLKEALSKLGLECWRPSSSCWLEVVVRALPRTAEVKEGVLHVSCGGSYCIVVTVYCGVASVKLAQDHSEKVVQHELRQQQLLKERQEIFEEAFNQDVQEFKSSGAVPRKVSLFDVAHLQPCCGNADNAHVPLLCSSGQDLDGPVGDVDAGAKEAGNVNSEVVDTTSEEVDGTVVATISSGVPKDIAVPISLTGHVGLRLGTKFSTVGLAIGWWITALVRLFPTVGFENGGNRLAGGVWDTWLTYGIFGRRWCRWYLLAVTGGADNLL</sequence>
<dbReference type="PANTHER" id="PTHR16294:SF6">
    <property type="entry name" value="DYNAMIN N-TERMINAL DOMAIN-CONTAINING PROTEIN"/>
    <property type="match status" value="1"/>
</dbReference>
<name>A0ABQ9GA93_9NEOP</name>
<protein>
    <submittedName>
        <fullName evidence="3">Uncharacterized protein</fullName>
    </submittedName>
</protein>
<feature type="coiled-coil region" evidence="2">
    <location>
        <begin position="550"/>
        <end position="577"/>
    </location>
</feature>
<keyword evidence="4" id="KW-1185">Reference proteome</keyword>
<comment type="caution">
    <text evidence="3">The sequence shown here is derived from an EMBL/GenBank/DDBJ whole genome shotgun (WGS) entry which is preliminary data.</text>
</comment>
<evidence type="ECO:0000256" key="2">
    <source>
        <dbReference type="SAM" id="Coils"/>
    </source>
</evidence>
<keyword evidence="2" id="KW-0175">Coiled coil</keyword>